<evidence type="ECO:0000256" key="1">
    <source>
        <dbReference type="SAM" id="Coils"/>
    </source>
</evidence>
<dbReference type="Proteomes" id="UP000054558">
    <property type="component" value="Unassembled WGS sequence"/>
</dbReference>
<evidence type="ECO:0000259" key="4">
    <source>
        <dbReference type="Pfam" id="PF19251"/>
    </source>
</evidence>
<feature type="region of interest" description="Disordered" evidence="2">
    <location>
        <begin position="203"/>
        <end position="232"/>
    </location>
</feature>
<accession>A0A1Y1ILT0</accession>
<sequence>MIFVEFGRVKAQAGTNAALAKVRDELRNLAIVQLVSGVILTMLGFLYLHSGKGQEEIKGTLKDSKDYVHRKYRDFQNKRLSQELEQLEARNKQIRARVNEYKRRLDAAPLATGKEPSSYSMGQKDFARRADLMSAAQLPACSGYASAATGGVVKGHVPGLRASKERMVRQERRGCPMVPFFRRAQNAYSEKLSERRLETFSGTDPLQVGFDRSQQGPPTEAEGMFDPTPDRRPAQQVVQLRDRVATSTYLNKTKPFEPTKVGPGIGISADATVGNDGFHPMLRILLDNVGAYKLNQLPQRIHAGANPIAKAAPKYAEIPMKRPALLVENRVRPAIVAGAPKAAVPRPDDAKNIRRTNRAYAGEQTAGLGATARSHILTGPCRSEEMSRVAKCRNVESEALYASGLNTLNLSAQNQVNPGGYLATVEGKSVRGSGGRGLREHANGEVAFGQVYASERVGYTPPGSISRVTGREVDNLVRDADSRPPADYGVGISARAGGIAPASMARDGPVREANSTQRSDCGSQLRFNPARSKIAMGATPVDSCSYKQTNRSADAYGNASFVGNPSDARAGARVDSQAISLARNRVSEVDRTTGGNRGWVTTTTEGQMGEETRRRSDSDAMARNMRIPASDSGACRQVACSGADLAAMTEQTQTAIVGELANPRATDLSLAQRQLAGNIYNHDIGCSFDPHNPVLVQQVA</sequence>
<dbReference type="EMBL" id="DF237505">
    <property type="protein sequence ID" value="GAQ89726.1"/>
    <property type="molecule type" value="Genomic_DNA"/>
</dbReference>
<evidence type="ECO:0000313" key="6">
    <source>
        <dbReference type="Proteomes" id="UP000054558"/>
    </source>
</evidence>
<proteinExistence type="predicted"/>
<protein>
    <recommendedName>
        <fullName evidence="4">DUF5899 domain-containing protein</fullName>
    </recommendedName>
</protein>
<dbReference type="Pfam" id="PF19251">
    <property type="entry name" value="DUF5899"/>
    <property type="match status" value="1"/>
</dbReference>
<keyword evidence="6" id="KW-1185">Reference proteome</keyword>
<feature type="domain" description="DUF5899" evidence="4">
    <location>
        <begin position="235"/>
        <end position="368"/>
    </location>
</feature>
<keyword evidence="3" id="KW-1133">Transmembrane helix</keyword>
<name>A0A1Y1ILT0_KLENI</name>
<evidence type="ECO:0000313" key="5">
    <source>
        <dbReference type="EMBL" id="GAQ89726.1"/>
    </source>
</evidence>
<feature type="coiled-coil region" evidence="1">
    <location>
        <begin position="77"/>
        <end position="104"/>
    </location>
</feature>
<dbReference type="AlphaFoldDB" id="A0A1Y1ILT0"/>
<keyword evidence="1" id="KW-0175">Coiled coil</keyword>
<keyword evidence="3" id="KW-0472">Membrane</keyword>
<evidence type="ECO:0000256" key="2">
    <source>
        <dbReference type="SAM" id="MobiDB-lite"/>
    </source>
</evidence>
<keyword evidence="3" id="KW-0812">Transmembrane</keyword>
<evidence type="ECO:0000256" key="3">
    <source>
        <dbReference type="SAM" id="Phobius"/>
    </source>
</evidence>
<gene>
    <name evidence="5" type="ORF">KFL_005560050</name>
</gene>
<feature type="transmembrane region" description="Helical" evidence="3">
    <location>
        <begin position="29"/>
        <end position="48"/>
    </location>
</feature>
<reference evidence="5 6" key="1">
    <citation type="journal article" date="2014" name="Nat. Commun.">
        <title>Klebsormidium flaccidum genome reveals primary factors for plant terrestrial adaptation.</title>
        <authorList>
            <person name="Hori K."/>
            <person name="Maruyama F."/>
            <person name="Fujisawa T."/>
            <person name="Togashi T."/>
            <person name="Yamamoto N."/>
            <person name="Seo M."/>
            <person name="Sato S."/>
            <person name="Yamada T."/>
            <person name="Mori H."/>
            <person name="Tajima N."/>
            <person name="Moriyama T."/>
            <person name="Ikeuchi M."/>
            <person name="Watanabe M."/>
            <person name="Wada H."/>
            <person name="Kobayashi K."/>
            <person name="Saito M."/>
            <person name="Masuda T."/>
            <person name="Sasaki-Sekimoto Y."/>
            <person name="Mashiguchi K."/>
            <person name="Awai K."/>
            <person name="Shimojima M."/>
            <person name="Masuda S."/>
            <person name="Iwai M."/>
            <person name="Nobusawa T."/>
            <person name="Narise T."/>
            <person name="Kondo S."/>
            <person name="Saito H."/>
            <person name="Sato R."/>
            <person name="Murakawa M."/>
            <person name="Ihara Y."/>
            <person name="Oshima-Yamada Y."/>
            <person name="Ohtaka K."/>
            <person name="Satoh M."/>
            <person name="Sonobe K."/>
            <person name="Ishii M."/>
            <person name="Ohtani R."/>
            <person name="Kanamori-Sato M."/>
            <person name="Honoki R."/>
            <person name="Miyazaki D."/>
            <person name="Mochizuki H."/>
            <person name="Umetsu J."/>
            <person name="Higashi K."/>
            <person name="Shibata D."/>
            <person name="Kamiya Y."/>
            <person name="Sato N."/>
            <person name="Nakamura Y."/>
            <person name="Tabata S."/>
            <person name="Ida S."/>
            <person name="Kurokawa K."/>
            <person name="Ohta H."/>
        </authorList>
    </citation>
    <scope>NUCLEOTIDE SEQUENCE [LARGE SCALE GENOMIC DNA]</scope>
    <source>
        <strain evidence="5 6">NIES-2285</strain>
    </source>
</reference>
<organism evidence="5 6">
    <name type="scientific">Klebsormidium nitens</name>
    <name type="common">Green alga</name>
    <name type="synonym">Ulothrix nitens</name>
    <dbReference type="NCBI Taxonomy" id="105231"/>
    <lineage>
        <taxon>Eukaryota</taxon>
        <taxon>Viridiplantae</taxon>
        <taxon>Streptophyta</taxon>
        <taxon>Klebsormidiophyceae</taxon>
        <taxon>Klebsormidiales</taxon>
        <taxon>Klebsormidiaceae</taxon>
        <taxon>Klebsormidium</taxon>
    </lineage>
</organism>
<dbReference type="InterPro" id="IPR045418">
    <property type="entry name" value="P2_DUF5899"/>
</dbReference>